<accession>A0A6J7EAF2</accession>
<dbReference type="EMBL" id="CAFBLX010000012">
    <property type="protein sequence ID" value="CAB4877824.1"/>
    <property type="molecule type" value="Genomic_DNA"/>
</dbReference>
<organism evidence="1">
    <name type="scientific">freshwater metagenome</name>
    <dbReference type="NCBI Taxonomy" id="449393"/>
    <lineage>
        <taxon>unclassified sequences</taxon>
        <taxon>metagenomes</taxon>
        <taxon>ecological metagenomes</taxon>
    </lineage>
</organism>
<evidence type="ECO:0000313" key="1">
    <source>
        <dbReference type="EMBL" id="CAB4877824.1"/>
    </source>
</evidence>
<sequence length="32" mass="3284">MIVNRPRAGIERIARPAMPAAAIKPVAITAAG</sequence>
<proteinExistence type="predicted"/>
<name>A0A6J7EAF2_9ZZZZ</name>
<dbReference type="AlphaFoldDB" id="A0A6J7EAF2"/>
<gene>
    <name evidence="1" type="ORF">UFOPK3472_00345</name>
</gene>
<reference evidence="1" key="1">
    <citation type="submission" date="2020-05" db="EMBL/GenBank/DDBJ databases">
        <authorList>
            <person name="Chiriac C."/>
            <person name="Salcher M."/>
            <person name="Ghai R."/>
            <person name="Kavagutti S V."/>
        </authorList>
    </citation>
    <scope>NUCLEOTIDE SEQUENCE</scope>
</reference>
<protein>
    <submittedName>
        <fullName evidence="1">Unannotated protein</fullName>
    </submittedName>
</protein>